<reference evidence="2" key="1">
    <citation type="submission" date="2017-07" db="EMBL/GenBank/DDBJ databases">
        <title>Taro Niue Genome Assembly and Annotation.</title>
        <authorList>
            <person name="Atibalentja N."/>
            <person name="Keating K."/>
            <person name="Fields C.J."/>
        </authorList>
    </citation>
    <scope>NUCLEOTIDE SEQUENCE</scope>
    <source>
        <strain evidence="2">Niue_2</strain>
        <tissue evidence="2">Leaf</tissue>
    </source>
</reference>
<name>A0A843W4C7_COLES</name>
<keyword evidence="1" id="KW-0732">Signal</keyword>
<evidence type="ECO:0000313" key="3">
    <source>
        <dbReference type="Proteomes" id="UP000652761"/>
    </source>
</evidence>
<proteinExistence type="predicted"/>
<feature type="signal peptide" evidence="1">
    <location>
        <begin position="1"/>
        <end position="21"/>
    </location>
</feature>
<protein>
    <submittedName>
        <fullName evidence="2">Uncharacterized protein</fullName>
    </submittedName>
</protein>
<evidence type="ECO:0000313" key="2">
    <source>
        <dbReference type="EMBL" id="MQM04129.1"/>
    </source>
</evidence>
<comment type="caution">
    <text evidence="2">The sequence shown here is derived from an EMBL/GenBank/DDBJ whole genome shotgun (WGS) entry which is preliminary data.</text>
</comment>
<keyword evidence="3" id="KW-1185">Reference proteome</keyword>
<organism evidence="2 3">
    <name type="scientific">Colocasia esculenta</name>
    <name type="common">Wild taro</name>
    <name type="synonym">Arum esculentum</name>
    <dbReference type="NCBI Taxonomy" id="4460"/>
    <lineage>
        <taxon>Eukaryota</taxon>
        <taxon>Viridiplantae</taxon>
        <taxon>Streptophyta</taxon>
        <taxon>Embryophyta</taxon>
        <taxon>Tracheophyta</taxon>
        <taxon>Spermatophyta</taxon>
        <taxon>Magnoliopsida</taxon>
        <taxon>Liliopsida</taxon>
        <taxon>Araceae</taxon>
        <taxon>Aroideae</taxon>
        <taxon>Colocasieae</taxon>
        <taxon>Colocasia</taxon>
    </lineage>
</organism>
<gene>
    <name evidence="2" type="ORF">Taro_036921</name>
</gene>
<evidence type="ECO:0000256" key="1">
    <source>
        <dbReference type="SAM" id="SignalP"/>
    </source>
</evidence>
<accession>A0A843W4C7</accession>
<dbReference type="AlphaFoldDB" id="A0A843W4C7"/>
<sequence length="239" mass="26106">MCRVLNATALEVAFTLPLVGGLRLHGCHMSLAGRSADVGLGKATVTTVAIMSRRGCTSLGYPRFFVSQARCVSCARGLSQYLCGTVEVCVVFLDTLTPLLELYVRLWERQQWDSDFPEFVLLSLGAPARDSRGARHGPAAVCLQVWCWLVSTVVWLYLVERQLDLSPFPCGGVVLSDSCFACYGCGLTRALPLAMVPVVELEQVHVFTLEAWDASYVVLHRKTDRVEAIGAILHAQLGS</sequence>
<dbReference type="Proteomes" id="UP000652761">
    <property type="component" value="Unassembled WGS sequence"/>
</dbReference>
<feature type="chain" id="PRO_5032987790" evidence="1">
    <location>
        <begin position="22"/>
        <end position="239"/>
    </location>
</feature>
<dbReference type="EMBL" id="NMUH01003160">
    <property type="protein sequence ID" value="MQM04129.1"/>
    <property type="molecule type" value="Genomic_DNA"/>
</dbReference>